<feature type="transmembrane region" description="Helical" evidence="1">
    <location>
        <begin position="244"/>
        <end position="268"/>
    </location>
</feature>
<dbReference type="EMBL" id="MFKV01000004">
    <property type="protein sequence ID" value="OGG50991.1"/>
    <property type="molecule type" value="Genomic_DNA"/>
</dbReference>
<evidence type="ECO:0008006" key="4">
    <source>
        <dbReference type="Google" id="ProtNLM"/>
    </source>
</evidence>
<feature type="transmembrane region" description="Helical" evidence="1">
    <location>
        <begin position="280"/>
        <end position="297"/>
    </location>
</feature>
<feature type="transmembrane region" description="Helical" evidence="1">
    <location>
        <begin position="115"/>
        <end position="134"/>
    </location>
</feature>
<proteinExistence type="predicted"/>
<evidence type="ECO:0000313" key="2">
    <source>
        <dbReference type="EMBL" id="OGG50991.1"/>
    </source>
</evidence>
<feature type="transmembrane region" description="Helical" evidence="1">
    <location>
        <begin position="155"/>
        <end position="175"/>
    </location>
</feature>
<keyword evidence="1" id="KW-1133">Transmembrane helix</keyword>
<dbReference type="Proteomes" id="UP000178370">
    <property type="component" value="Unassembled WGS sequence"/>
</dbReference>
<dbReference type="PANTHER" id="PTHR30238:SF4">
    <property type="entry name" value="SLL1022 PROTEIN"/>
    <property type="match status" value="1"/>
</dbReference>
<feature type="transmembrane region" description="Helical" evidence="1">
    <location>
        <begin position="63"/>
        <end position="95"/>
    </location>
</feature>
<protein>
    <recommendedName>
        <fullName evidence="4">DUF475 domain-containing protein</fullName>
    </recommendedName>
</protein>
<keyword evidence="1" id="KW-0472">Membrane</keyword>
<reference evidence="2 3" key="1">
    <citation type="journal article" date="2016" name="Nat. Commun.">
        <title>Thousands of microbial genomes shed light on interconnected biogeochemical processes in an aquifer system.</title>
        <authorList>
            <person name="Anantharaman K."/>
            <person name="Brown C.T."/>
            <person name="Hug L.A."/>
            <person name="Sharon I."/>
            <person name="Castelle C.J."/>
            <person name="Probst A.J."/>
            <person name="Thomas B.C."/>
            <person name="Singh A."/>
            <person name="Wilkins M.J."/>
            <person name="Karaoz U."/>
            <person name="Brodie E.L."/>
            <person name="Williams K.H."/>
            <person name="Hubbard S.S."/>
            <person name="Banfield J.F."/>
        </authorList>
    </citation>
    <scope>NUCLEOTIDE SEQUENCE [LARGE SCALE GENOMIC DNA]</scope>
</reference>
<dbReference type="Pfam" id="PF04332">
    <property type="entry name" value="DUF475"/>
    <property type="match status" value="1"/>
</dbReference>
<evidence type="ECO:0000256" key="1">
    <source>
        <dbReference type="SAM" id="Phobius"/>
    </source>
</evidence>
<dbReference type="PANTHER" id="PTHR30238">
    <property type="entry name" value="MEMBRANE BOUND PREDICTED REDOX MODULATOR"/>
    <property type="match status" value="1"/>
</dbReference>
<dbReference type="AlphaFoldDB" id="A0A1F6CPQ1"/>
<name>A0A1F6CPQ1_9BACT</name>
<organism evidence="2 3">
    <name type="scientific">Candidatus Kaiserbacteria bacterium RIFCSPHIGHO2_01_FULL_54_36</name>
    <dbReference type="NCBI Taxonomy" id="1798482"/>
    <lineage>
        <taxon>Bacteria</taxon>
        <taxon>Candidatus Kaiseribacteriota</taxon>
    </lineage>
</organism>
<keyword evidence="1" id="KW-0812">Transmembrane</keyword>
<comment type="caution">
    <text evidence="2">The sequence shown here is derived from an EMBL/GenBank/DDBJ whole genome shotgun (WGS) entry which is preliminary data.</text>
</comment>
<dbReference type="InterPro" id="IPR007427">
    <property type="entry name" value="DUF475"/>
</dbReference>
<gene>
    <name evidence="2" type="ORF">A2763_00090</name>
</gene>
<feature type="transmembrane region" description="Helical" evidence="1">
    <location>
        <begin position="181"/>
        <end position="200"/>
    </location>
</feature>
<evidence type="ECO:0000313" key="3">
    <source>
        <dbReference type="Proteomes" id="UP000178370"/>
    </source>
</evidence>
<accession>A0A1F6CPQ1</accession>
<feature type="transmembrane region" description="Helical" evidence="1">
    <location>
        <begin position="207"/>
        <end position="224"/>
    </location>
</feature>
<sequence>MKIFIFPGIVAALALVGAFVWGGVQALFLVALLAVLETTLSFDNAVVNAKVLTRMDAKWQRRFLIYGIPVAVFGTRFVLPIFIVAAAAGLSPIFVTELAFFDAAKYGEYLDEAHTAIAGFGSTFLLMVSLKYFFNDRKTIHWITTIEKHLSRWGGIEAIEVALSLVVLVVCAMLVPAEAATILISGIIGIVLFIIIEGIAQSFEMEAGAGAVSSGLALFVYLNVLDAAFSLDGVVGAFAITSALPVIIAGLGIGAVFVRAFTVALVRAHTLKALPYLEHGAHWAIFGLALAMLLGIFVHVPEAITGFIGLVFITFAYISSRREMRAGIVTRLP</sequence>
<feature type="transmembrane region" description="Helical" evidence="1">
    <location>
        <begin position="303"/>
        <end position="320"/>
    </location>
</feature>